<accession>A0ABV5AB16</accession>
<keyword evidence="2" id="KW-1185">Reference proteome</keyword>
<evidence type="ECO:0000313" key="1">
    <source>
        <dbReference type="EMBL" id="MFB5189454.1"/>
    </source>
</evidence>
<dbReference type="RefSeq" id="WP_275475480.1">
    <property type="nucleotide sequence ID" value="NZ_CP162940.1"/>
</dbReference>
<organism evidence="1 2">
    <name type="scientific">Alicyclobacillus fastidiosus</name>
    <dbReference type="NCBI Taxonomy" id="392011"/>
    <lineage>
        <taxon>Bacteria</taxon>
        <taxon>Bacillati</taxon>
        <taxon>Bacillota</taxon>
        <taxon>Bacilli</taxon>
        <taxon>Bacillales</taxon>
        <taxon>Alicyclobacillaceae</taxon>
        <taxon>Alicyclobacillus</taxon>
    </lineage>
</organism>
<reference evidence="1 2" key="1">
    <citation type="journal article" date="2024" name="Int. J. Mol. Sci.">
        <title>Exploration of Alicyclobacillus spp. Genome in Search of Antibiotic Resistance.</title>
        <authorList>
            <person name="Bucka-Kolendo J."/>
            <person name="Kiousi D.E."/>
            <person name="Dekowska A."/>
            <person name="Mikolajczuk-Szczyrba A."/>
            <person name="Karadedos D.M."/>
            <person name="Michael P."/>
            <person name="Galanis A."/>
            <person name="Sokolowska B."/>
        </authorList>
    </citation>
    <scope>NUCLEOTIDE SEQUENCE [LARGE SCALE GENOMIC DNA]</scope>
    <source>
        <strain evidence="1 2">KKP 3000</strain>
    </source>
</reference>
<dbReference type="EMBL" id="JBDXSU010000003">
    <property type="protein sequence ID" value="MFB5189454.1"/>
    <property type="molecule type" value="Genomic_DNA"/>
</dbReference>
<dbReference type="Proteomes" id="UP001579974">
    <property type="component" value="Unassembled WGS sequence"/>
</dbReference>
<sequence>MGRFRKYGMLGIGVVSHGKDKVSGKVRKWKGIIQNPKLRKSWEAEMTKRGEEARHSITSHFQKAAERVGIKTSASPLPSHFYVGQNIKFRALDTDEEIRGIVIGTQIEPTETFFLVKATSGKNTSRVYICKDYGDVILGDSEL</sequence>
<evidence type="ECO:0000313" key="2">
    <source>
        <dbReference type="Proteomes" id="UP001579974"/>
    </source>
</evidence>
<comment type="caution">
    <text evidence="1">The sequence shown here is derived from an EMBL/GenBank/DDBJ whole genome shotgun (WGS) entry which is preliminary data.</text>
</comment>
<gene>
    <name evidence="1" type="ORF">KKP3000_002726</name>
</gene>
<protein>
    <submittedName>
        <fullName evidence="1">Uncharacterized protein</fullName>
    </submittedName>
</protein>
<name>A0ABV5AB16_9BACL</name>
<proteinExistence type="predicted"/>